<organism evidence="6 7">
    <name type="scientific">Anatilimnocola aggregata</name>
    <dbReference type="NCBI Taxonomy" id="2528021"/>
    <lineage>
        <taxon>Bacteria</taxon>
        <taxon>Pseudomonadati</taxon>
        <taxon>Planctomycetota</taxon>
        <taxon>Planctomycetia</taxon>
        <taxon>Pirellulales</taxon>
        <taxon>Pirellulaceae</taxon>
        <taxon>Anatilimnocola</taxon>
    </lineage>
</organism>
<evidence type="ECO:0000256" key="4">
    <source>
        <dbReference type="ARBA" id="ARBA00023163"/>
    </source>
</evidence>
<dbReference type="PANTHER" id="PTHR43133">
    <property type="entry name" value="RNA POLYMERASE ECF-TYPE SIGMA FACTO"/>
    <property type="match status" value="1"/>
</dbReference>
<keyword evidence="2" id="KW-0731">Sigma factor</keyword>
<keyword evidence="7" id="KW-1185">Reference proteome</keyword>
<dbReference type="AlphaFoldDB" id="A0A517YFV9"/>
<evidence type="ECO:0000313" key="7">
    <source>
        <dbReference type="Proteomes" id="UP000315017"/>
    </source>
</evidence>
<sequence length="206" mass="22831">MNESHEHSVSLWIAKLKEGDQAAAGPLWNRYFERLVGVAGRRMGSASRRVADEEDVAVSVFDSLCRGAAAGNFQQLSDRDDLWKLLVAIAGQKAVDQIRRQMSQKRGGGEVRGDSIFAHPSDDGPQGFEQFLSATPTPEFLAVIDEQQTRLFSLLRDDVQRDIATLRLEGFANEEIAEKLGISIRTVERKFSLIRDAWGKELTAAG</sequence>
<evidence type="ECO:0000313" key="6">
    <source>
        <dbReference type="EMBL" id="QDU29108.1"/>
    </source>
</evidence>
<dbReference type="Gene3D" id="1.10.10.10">
    <property type="entry name" value="Winged helix-like DNA-binding domain superfamily/Winged helix DNA-binding domain"/>
    <property type="match status" value="1"/>
</dbReference>
<protein>
    <submittedName>
        <fullName evidence="6">RNA polymerase sigma factor</fullName>
    </submittedName>
</protein>
<dbReference type="KEGG" id="aagg:ETAA8_42150"/>
<accession>A0A517YFV9</accession>
<evidence type="ECO:0000256" key="2">
    <source>
        <dbReference type="ARBA" id="ARBA00023082"/>
    </source>
</evidence>
<dbReference type="SUPFAM" id="SSF88946">
    <property type="entry name" value="Sigma2 domain of RNA polymerase sigma factors"/>
    <property type="match status" value="1"/>
</dbReference>
<dbReference type="GO" id="GO:0006352">
    <property type="term" value="P:DNA-templated transcription initiation"/>
    <property type="evidence" value="ECO:0007669"/>
    <property type="project" value="InterPro"/>
</dbReference>
<evidence type="ECO:0000256" key="3">
    <source>
        <dbReference type="ARBA" id="ARBA00023125"/>
    </source>
</evidence>
<dbReference type="PANTHER" id="PTHR43133:SF8">
    <property type="entry name" value="RNA POLYMERASE SIGMA FACTOR HI_1459-RELATED"/>
    <property type="match status" value="1"/>
</dbReference>
<dbReference type="Proteomes" id="UP000315017">
    <property type="component" value="Chromosome"/>
</dbReference>
<dbReference type="GO" id="GO:0016987">
    <property type="term" value="F:sigma factor activity"/>
    <property type="evidence" value="ECO:0007669"/>
    <property type="project" value="UniProtKB-KW"/>
</dbReference>
<dbReference type="InterPro" id="IPR036388">
    <property type="entry name" value="WH-like_DNA-bd_sf"/>
</dbReference>
<dbReference type="InterPro" id="IPR053812">
    <property type="entry name" value="HTH_Sigma70_ECF-like"/>
</dbReference>
<feature type="domain" description="RNA polymerase sigma-70 ECF-like HTH" evidence="5">
    <location>
        <begin position="7"/>
        <end position="199"/>
    </location>
</feature>
<dbReference type="InterPro" id="IPR039425">
    <property type="entry name" value="RNA_pol_sigma-70-like"/>
</dbReference>
<evidence type="ECO:0000259" key="5">
    <source>
        <dbReference type="Pfam" id="PF07638"/>
    </source>
</evidence>
<dbReference type="EMBL" id="CP036274">
    <property type="protein sequence ID" value="QDU29108.1"/>
    <property type="molecule type" value="Genomic_DNA"/>
</dbReference>
<keyword evidence="3" id="KW-0238">DNA-binding</keyword>
<dbReference type="OrthoDB" id="291381at2"/>
<dbReference type="GO" id="GO:0003677">
    <property type="term" value="F:DNA binding"/>
    <property type="evidence" value="ECO:0007669"/>
    <property type="project" value="UniProtKB-KW"/>
</dbReference>
<dbReference type="Pfam" id="PF07638">
    <property type="entry name" value="Sigma70_ECF"/>
    <property type="match status" value="1"/>
</dbReference>
<dbReference type="InterPro" id="IPR013325">
    <property type="entry name" value="RNA_pol_sigma_r2"/>
</dbReference>
<dbReference type="InterPro" id="IPR016032">
    <property type="entry name" value="Sig_transdc_resp-reg_C-effctor"/>
</dbReference>
<evidence type="ECO:0000256" key="1">
    <source>
        <dbReference type="ARBA" id="ARBA00023015"/>
    </source>
</evidence>
<keyword evidence="1" id="KW-0805">Transcription regulation</keyword>
<reference evidence="6 7" key="1">
    <citation type="submission" date="2019-02" db="EMBL/GenBank/DDBJ databases">
        <title>Deep-cultivation of Planctomycetes and their phenomic and genomic characterization uncovers novel biology.</title>
        <authorList>
            <person name="Wiegand S."/>
            <person name="Jogler M."/>
            <person name="Boedeker C."/>
            <person name="Pinto D."/>
            <person name="Vollmers J."/>
            <person name="Rivas-Marin E."/>
            <person name="Kohn T."/>
            <person name="Peeters S.H."/>
            <person name="Heuer A."/>
            <person name="Rast P."/>
            <person name="Oberbeckmann S."/>
            <person name="Bunk B."/>
            <person name="Jeske O."/>
            <person name="Meyerdierks A."/>
            <person name="Storesund J.E."/>
            <person name="Kallscheuer N."/>
            <person name="Luecker S."/>
            <person name="Lage O.M."/>
            <person name="Pohl T."/>
            <person name="Merkel B.J."/>
            <person name="Hornburger P."/>
            <person name="Mueller R.-W."/>
            <person name="Bruemmer F."/>
            <person name="Labrenz M."/>
            <person name="Spormann A.M."/>
            <person name="Op den Camp H."/>
            <person name="Overmann J."/>
            <person name="Amann R."/>
            <person name="Jetten M.S.M."/>
            <person name="Mascher T."/>
            <person name="Medema M.H."/>
            <person name="Devos D.P."/>
            <person name="Kaster A.-K."/>
            <person name="Ovreas L."/>
            <person name="Rohde M."/>
            <person name="Galperin M.Y."/>
            <person name="Jogler C."/>
        </authorList>
    </citation>
    <scope>NUCLEOTIDE SEQUENCE [LARGE SCALE GENOMIC DNA]</scope>
    <source>
        <strain evidence="6 7">ETA_A8</strain>
    </source>
</reference>
<gene>
    <name evidence="6" type="ORF">ETAA8_42150</name>
</gene>
<dbReference type="SUPFAM" id="SSF46894">
    <property type="entry name" value="C-terminal effector domain of the bipartite response regulators"/>
    <property type="match status" value="1"/>
</dbReference>
<keyword evidence="4" id="KW-0804">Transcription</keyword>
<name>A0A517YFV9_9BACT</name>
<proteinExistence type="predicted"/>
<dbReference type="RefSeq" id="WP_145092427.1">
    <property type="nucleotide sequence ID" value="NZ_CP036274.1"/>
</dbReference>
<dbReference type="Gene3D" id="1.10.1740.10">
    <property type="match status" value="1"/>
</dbReference>